<dbReference type="SUPFAM" id="SSF53850">
    <property type="entry name" value="Periplasmic binding protein-like II"/>
    <property type="match status" value="1"/>
</dbReference>
<evidence type="ECO:0000313" key="4">
    <source>
        <dbReference type="Proteomes" id="UP000831327"/>
    </source>
</evidence>
<feature type="signal peptide" evidence="2">
    <location>
        <begin position="1"/>
        <end position="28"/>
    </location>
</feature>
<dbReference type="Pfam" id="PF03401">
    <property type="entry name" value="TctC"/>
    <property type="match status" value="1"/>
</dbReference>
<evidence type="ECO:0000313" key="3">
    <source>
        <dbReference type="EMBL" id="BDG72947.1"/>
    </source>
</evidence>
<evidence type="ECO:0000256" key="2">
    <source>
        <dbReference type="SAM" id="SignalP"/>
    </source>
</evidence>
<comment type="similarity">
    <text evidence="1">Belongs to the UPF0065 (bug) family.</text>
</comment>
<keyword evidence="4" id="KW-1185">Reference proteome</keyword>
<dbReference type="Gene3D" id="3.40.190.150">
    <property type="entry name" value="Bordetella uptake gene, domain 1"/>
    <property type="match status" value="1"/>
</dbReference>
<accession>A0ABM7Y4X9</accession>
<dbReference type="PIRSF" id="PIRSF017082">
    <property type="entry name" value="YflP"/>
    <property type="match status" value="1"/>
</dbReference>
<keyword evidence="2" id="KW-0732">Signal</keyword>
<dbReference type="Proteomes" id="UP000831327">
    <property type="component" value="Chromosome"/>
</dbReference>
<dbReference type="EMBL" id="AP025637">
    <property type="protein sequence ID" value="BDG72947.1"/>
    <property type="molecule type" value="Genomic_DNA"/>
</dbReference>
<dbReference type="PANTHER" id="PTHR42928:SF5">
    <property type="entry name" value="BLR1237 PROTEIN"/>
    <property type="match status" value="1"/>
</dbReference>
<dbReference type="InterPro" id="IPR042100">
    <property type="entry name" value="Bug_dom1"/>
</dbReference>
<sequence>MPDVFAMQRRSLLAVATACLAVPHRAQAQPGTIRMIVPFAPGGASDTTARIIQPGLAAGLGRTIVIENRAGASGSIGTRMLVQAPPDGSVIAITNTSPTGIVPLAMVPKPYDGDTDFTHIAMVADTPTVMLLPGNSRFTSFAQVVEAARARPAGVTYGSSGAGGMQHLQGEMLAKLSGGTWVHVPYRGTGPGLQATISGEVDCFLTPLAGTTGAIEAGQVKAIAVSTAEPFAALPGVPTYRALGLPDLTVSSWTGISGPRGMPAPIVAEMHAAMQKVLDDADTQRRLIAAGLYPLGRTVSSAEYQQVHADFARVWGPVVREARITID</sequence>
<organism evidence="3 4">
    <name type="scientific">Roseomonas fluvialis</name>
    <dbReference type="NCBI Taxonomy" id="1750527"/>
    <lineage>
        <taxon>Bacteria</taxon>
        <taxon>Pseudomonadati</taxon>
        <taxon>Pseudomonadota</taxon>
        <taxon>Alphaproteobacteria</taxon>
        <taxon>Acetobacterales</taxon>
        <taxon>Roseomonadaceae</taxon>
        <taxon>Roseomonas</taxon>
    </lineage>
</organism>
<dbReference type="CDD" id="cd07012">
    <property type="entry name" value="PBP2_Bug_TTT"/>
    <property type="match status" value="1"/>
</dbReference>
<name>A0ABM7Y4X9_9PROT</name>
<dbReference type="InterPro" id="IPR005064">
    <property type="entry name" value="BUG"/>
</dbReference>
<protein>
    <submittedName>
        <fullName evidence="3">ABC transporter substrate-binding protein</fullName>
    </submittedName>
</protein>
<proteinExistence type="inferred from homology"/>
<dbReference type="Gene3D" id="3.40.190.10">
    <property type="entry name" value="Periplasmic binding protein-like II"/>
    <property type="match status" value="1"/>
</dbReference>
<feature type="chain" id="PRO_5045704643" evidence="2">
    <location>
        <begin position="29"/>
        <end position="327"/>
    </location>
</feature>
<evidence type="ECO:0000256" key="1">
    <source>
        <dbReference type="ARBA" id="ARBA00006987"/>
    </source>
</evidence>
<gene>
    <name evidence="3" type="ORF">Rmf_28760</name>
</gene>
<dbReference type="PANTHER" id="PTHR42928">
    <property type="entry name" value="TRICARBOXYLATE-BINDING PROTEIN"/>
    <property type="match status" value="1"/>
</dbReference>
<reference evidence="3 4" key="1">
    <citation type="journal article" date="2016" name="Microbes Environ.">
        <title>Phylogenetically diverse aerobic anoxygenic phototrophic bacteria isolated from epilithic biofilms in Tama river, Japan.</title>
        <authorList>
            <person name="Hirose S."/>
            <person name="Matsuura K."/>
            <person name="Haruta S."/>
        </authorList>
    </citation>
    <scope>NUCLEOTIDE SEQUENCE [LARGE SCALE GENOMIC DNA]</scope>
    <source>
        <strain evidence="3 4">S08</strain>
    </source>
</reference>